<feature type="domain" description="EAL" evidence="2">
    <location>
        <begin position="522"/>
        <end position="780"/>
    </location>
</feature>
<accession>A0A8J3WMW1</accession>
<dbReference type="PANTHER" id="PTHR44757">
    <property type="entry name" value="DIGUANYLATE CYCLASE DGCP"/>
    <property type="match status" value="1"/>
</dbReference>
<proteinExistence type="predicted"/>
<keyword evidence="1" id="KW-0812">Transmembrane</keyword>
<dbReference type="Pfam" id="PF00990">
    <property type="entry name" value="GGDEF"/>
    <property type="match status" value="1"/>
</dbReference>
<evidence type="ECO:0000313" key="5">
    <source>
        <dbReference type="Proteomes" id="UP000619788"/>
    </source>
</evidence>
<evidence type="ECO:0000256" key="1">
    <source>
        <dbReference type="SAM" id="Phobius"/>
    </source>
</evidence>
<evidence type="ECO:0000259" key="2">
    <source>
        <dbReference type="PROSITE" id="PS50883"/>
    </source>
</evidence>
<feature type="transmembrane region" description="Helical" evidence="1">
    <location>
        <begin position="104"/>
        <end position="125"/>
    </location>
</feature>
<dbReference type="PROSITE" id="PS50883">
    <property type="entry name" value="EAL"/>
    <property type="match status" value="1"/>
</dbReference>
<dbReference type="Gene3D" id="3.30.70.270">
    <property type="match status" value="1"/>
</dbReference>
<feature type="transmembrane region" description="Helical" evidence="1">
    <location>
        <begin position="229"/>
        <end position="247"/>
    </location>
</feature>
<dbReference type="NCBIfam" id="TIGR00254">
    <property type="entry name" value="GGDEF"/>
    <property type="match status" value="1"/>
</dbReference>
<dbReference type="CDD" id="cd01948">
    <property type="entry name" value="EAL"/>
    <property type="match status" value="1"/>
</dbReference>
<dbReference type="InterPro" id="IPR043128">
    <property type="entry name" value="Rev_trsase/Diguanyl_cyclase"/>
</dbReference>
<organism evidence="4 5">
    <name type="scientific">Planobispora siamensis</name>
    <dbReference type="NCBI Taxonomy" id="936338"/>
    <lineage>
        <taxon>Bacteria</taxon>
        <taxon>Bacillati</taxon>
        <taxon>Actinomycetota</taxon>
        <taxon>Actinomycetes</taxon>
        <taxon>Streptosporangiales</taxon>
        <taxon>Streptosporangiaceae</taxon>
        <taxon>Planobispora</taxon>
    </lineage>
</organism>
<comment type="caution">
    <text evidence="4">The sequence shown here is derived from an EMBL/GenBank/DDBJ whole genome shotgun (WGS) entry which is preliminary data.</text>
</comment>
<reference evidence="4 5" key="1">
    <citation type="submission" date="2021-01" db="EMBL/GenBank/DDBJ databases">
        <title>Whole genome shotgun sequence of Planobispora siamensis NBRC 107568.</title>
        <authorList>
            <person name="Komaki H."/>
            <person name="Tamura T."/>
        </authorList>
    </citation>
    <scope>NUCLEOTIDE SEQUENCE [LARGE SCALE GENOMIC DNA]</scope>
    <source>
        <strain evidence="4 5">NBRC 107568</strain>
    </source>
</reference>
<feature type="transmembrane region" description="Helical" evidence="1">
    <location>
        <begin position="44"/>
        <end position="63"/>
    </location>
</feature>
<name>A0A8J3WMW1_9ACTN</name>
<dbReference type="SUPFAM" id="SSF141868">
    <property type="entry name" value="EAL domain-like"/>
    <property type="match status" value="1"/>
</dbReference>
<dbReference type="Proteomes" id="UP000619788">
    <property type="component" value="Unassembled WGS sequence"/>
</dbReference>
<dbReference type="SUPFAM" id="SSF55073">
    <property type="entry name" value="Nucleotide cyclase"/>
    <property type="match status" value="1"/>
</dbReference>
<keyword evidence="1" id="KW-1133">Transmembrane helix</keyword>
<dbReference type="EMBL" id="BOOJ01000074">
    <property type="protein sequence ID" value="GIH96934.1"/>
    <property type="molecule type" value="Genomic_DNA"/>
</dbReference>
<gene>
    <name evidence="4" type="ORF">Psi01_75640</name>
</gene>
<dbReference type="PROSITE" id="PS50887">
    <property type="entry name" value="GGDEF"/>
    <property type="match status" value="1"/>
</dbReference>
<dbReference type="CDD" id="cd01949">
    <property type="entry name" value="GGDEF"/>
    <property type="match status" value="1"/>
</dbReference>
<dbReference type="Gene3D" id="3.20.20.450">
    <property type="entry name" value="EAL domain"/>
    <property type="match status" value="1"/>
</dbReference>
<dbReference type="InterPro" id="IPR035919">
    <property type="entry name" value="EAL_sf"/>
</dbReference>
<protein>
    <recommendedName>
        <fullName evidence="6">Diguanylate cyclase (GGDEF) domain-containing protein</fullName>
    </recommendedName>
</protein>
<keyword evidence="1" id="KW-0472">Membrane</keyword>
<dbReference type="SMART" id="SM00052">
    <property type="entry name" value="EAL"/>
    <property type="match status" value="1"/>
</dbReference>
<evidence type="ECO:0000313" key="4">
    <source>
        <dbReference type="EMBL" id="GIH96934.1"/>
    </source>
</evidence>
<dbReference type="AlphaFoldDB" id="A0A8J3WMW1"/>
<feature type="domain" description="GGDEF" evidence="3">
    <location>
        <begin position="381"/>
        <end position="513"/>
    </location>
</feature>
<dbReference type="InterPro" id="IPR000160">
    <property type="entry name" value="GGDEF_dom"/>
</dbReference>
<sequence length="785" mass="84566">MTAVVSACPRFAGHPRGWLVYLLLGGLLAVLTPVLAGLSPVLEILSWITLQGVCALAVLNAVSRYGLADLRPWRLIRLALMLAWVSTAVGWGVGWVWLKVPLLLTLYNVGTLISYLVSLAALVALSLRGEGARGTALLDAGIITVGVAMPIWSLIIEPALDRSVYTGVDLPFALILPVIDLFIIGLMMRLTLDNGRAPWLALLNLAYLSVFMADSLYLLDQAEGRDYGAVSMIGWLGWSVLVAVAVMHPSMAHARRLRAGAVSSRARVTVFLGLALLSPLTSILGQWFFFDMTFRPRDAFGIIGLTVVLAVLLVARLSIVARLAEERAEELGTALRRQEVLQRSLSHNALHDPLTGLANRTLLGQSLQHAIIPSMALPGLRPPALLLLDLDGFKDVNDSFGHPVGDELLTHVAARLQDVAGGAGHTLARLGGDEFALVLPDAAVEDAVAVAERILTALRAPYLLDGHELHLTTSIGVLAGLAVATPSEALRDADLALYAAKNAGKNQYALFTSDLREDRLERTRLTIGLRRALAAGELVLNYQPVVDLASGDIRKVEALLRWSPPGSRPVPPDVFIPIAEESGLIVPIGTWVLEQACADAGRWYEQHGVSVTVNISGRQLREPDFAETVLDILARHRLPEHALVLEITESMLLATTPAETVRIIAALTTLREHGVRVALDDFGTGYSSLSYLRTLPVDILKIDKSFLPPSGHADHHQMRAFTKAIVELSASLGLNVIVEGVETPEQAALLQQMGCPQAQGYLFSPPVAARQVDGLLAVTPWQQVA</sequence>
<dbReference type="PANTHER" id="PTHR44757:SF2">
    <property type="entry name" value="BIOFILM ARCHITECTURE MAINTENANCE PROTEIN MBAA"/>
    <property type="match status" value="1"/>
</dbReference>
<evidence type="ECO:0008006" key="6">
    <source>
        <dbReference type="Google" id="ProtNLM"/>
    </source>
</evidence>
<dbReference type="Pfam" id="PF00563">
    <property type="entry name" value="EAL"/>
    <property type="match status" value="1"/>
</dbReference>
<dbReference type="InterPro" id="IPR029787">
    <property type="entry name" value="Nucleotide_cyclase"/>
</dbReference>
<keyword evidence="5" id="KW-1185">Reference proteome</keyword>
<feature type="transmembrane region" description="Helical" evidence="1">
    <location>
        <begin position="268"/>
        <end position="288"/>
    </location>
</feature>
<feature type="transmembrane region" description="Helical" evidence="1">
    <location>
        <begin position="75"/>
        <end position="98"/>
    </location>
</feature>
<feature type="transmembrane region" description="Helical" evidence="1">
    <location>
        <begin position="168"/>
        <end position="187"/>
    </location>
</feature>
<dbReference type="InterPro" id="IPR001633">
    <property type="entry name" value="EAL_dom"/>
</dbReference>
<dbReference type="InterPro" id="IPR052155">
    <property type="entry name" value="Biofilm_reg_signaling"/>
</dbReference>
<feature type="transmembrane region" description="Helical" evidence="1">
    <location>
        <begin position="199"/>
        <end position="217"/>
    </location>
</feature>
<feature type="transmembrane region" description="Helical" evidence="1">
    <location>
        <begin position="137"/>
        <end position="156"/>
    </location>
</feature>
<feature type="transmembrane region" description="Helical" evidence="1">
    <location>
        <begin position="18"/>
        <end position="38"/>
    </location>
</feature>
<dbReference type="SMART" id="SM00267">
    <property type="entry name" value="GGDEF"/>
    <property type="match status" value="1"/>
</dbReference>
<evidence type="ECO:0000259" key="3">
    <source>
        <dbReference type="PROSITE" id="PS50887"/>
    </source>
</evidence>
<feature type="transmembrane region" description="Helical" evidence="1">
    <location>
        <begin position="300"/>
        <end position="319"/>
    </location>
</feature>